<dbReference type="GeneID" id="20707739"/>
<dbReference type="AlphaFoldDB" id="G2X809"/>
<dbReference type="PANTHER" id="PTHR23406">
    <property type="entry name" value="MALIC ENZYME-RELATED"/>
    <property type="match status" value="1"/>
</dbReference>
<dbReference type="KEGG" id="vda:VDAG_06276"/>
<name>G2X809_VERDV</name>
<evidence type="ECO:0000313" key="1">
    <source>
        <dbReference type="EMBL" id="EGY15422.1"/>
    </source>
</evidence>
<dbReference type="SUPFAM" id="SSF53223">
    <property type="entry name" value="Aminoacid dehydrogenase-like, N-terminal domain"/>
    <property type="match status" value="1"/>
</dbReference>
<dbReference type="OMA" id="CRSEGMY"/>
<dbReference type="EMBL" id="DS572707">
    <property type="protein sequence ID" value="EGY15422.1"/>
    <property type="molecule type" value="Genomic_DNA"/>
</dbReference>
<dbReference type="Proteomes" id="UP000001611">
    <property type="component" value="Unassembled WGS sequence"/>
</dbReference>
<dbReference type="STRING" id="498257.G2X809"/>
<reference evidence="2" key="2">
    <citation type="journal article" date="2011" name="PLoS Pathog.">
        <title>Comparative genomics yields insights into niche adaptation of plant vascular wilt pathogens.</title>
        <authorList>
            <person name="Klosterman S.J."/>
            <person name="Subbarao K.V."/>
            <person name="Kang S."/>
            <person name="Veronese P."/>
            <person name="Gold S.E."/>
            <person name="Thomma B.P.H.J."/>
            <person name="Chen Z."/>
            <person name="Henrissat B."/>
            <person name="Lee Y.-H."/>
            <person name="Park J."/>
            <person name="Garcia-Pedrajas M.D."/>
            <person name="Barbara D.J."/>
            <person name="Anchieta A."/>
            <person name="de Jonge R."/>
            <person name="Santhanam P."/>
            <person name="Maruthachalam K."/>
            <person name="Atallah Z."/>
            <person name="Amyotte S.G."/>
            <person name="Paz Z."/>
            <person name="Inderbitzin P."/>
            <person name="Hayes R.J."/>
            <person name="Heiman D.I."/>
            <person name="Young S."/>
            <person name="Zeng Q."/>
            <person name="Engels R."/>
            <person name="Galagan J."/>
            <person name="Cuomo C.A."/>
            <person name="Dobinson K.F."/>
            <person name="Ma L.-J."/>
        </authorList>
    </citation>
    <scope>NUCLEOTIDE SEQUENCE [LARGE SCALE GENOMIC DNA]</scope>
    <source>
        <strain evidence="2">VdLs.17 / ATCC MYA-4575 / FGSC 10137</strain>
    </source>
</reference>
<proteinExistence type="predicted"/>
<gene>
    <name evidence="1" type="ORF">VDAG_06276</name>
</gene>
<sequence length="120" mass="13581">MAADETSRFAHLPLSTSGAIKCAITGTALLNTPYLNKGTAFPPDERRQFNLTGLLPENVHSLDQQVKRAWRQYSSRSDDLARNTFLTSLKEQNEVLYYKLLLDHLADVFSVVYTPTDDIY</sequence>
<dbReference type="InParanoid" id="G2X809"/>
<protein>
    <submittedName>
        <fullName evidence="1">NAD-dependent malic enzyme</fullName>
    </submittedName>
</protein>
<dbReference type="GO" id="GO:0005829">
    <property type="term" value="C:cytosol"/>
    <property type="evidence" value="ECO:0007669"/>
    <property type="project" value="TreeGrafter"/>
</dbReference>
<dbReference type="eggNOG" id="KOG1257">
    <property type="taxonomic scope" value="Eukaryota"/>
</dbReference>
<dbReference type="HOGENOM" id="CLU_2051450_0_0_1"/>
<dbReference type="GO" id="GO:0005739">
    <property type="term" value="C:mitochondrion"/>
    <property type="evidence" value="ECO:0007669"/>
    <property type="project" value="TreeGrafter"/>
</dbReference>
<keyword evidence="2" id="KW-1185">Reference proteome</keyword>
<dbReference type="GO" id="GO:0004471">
    <property type="term" value="F:malate dehydrogenase (decarboxylating) (NAD+) activity"/>
    <property type="evidence" value="ECO:0007669"/>
    <property type="project" value="TreeGrafter"/>
</dbReference>
<reference evidence="1 2" key="1">
    <citation type="submission" date="2008-03" db="EMBL/GenBank/DDBJ databases">
        <title>The Genome Sequence of Verticillium dahliae VdLs.17.</title>
        <authorList>
            <consortium name="The Broad Institute Genome Sequencing Platform"/>
            <person name="Ma L.-J.J."/>
            <person name="Klosterman S.J."/>
            <person name="Subbarao K."/>
            <person name="Dobinson K."/>
            <person name="Veronese P."/>
            <person name="Kang S."/>
            <person name="Gold S.E."/>
            <person name="Young S."/>
            <person name="Jaffe D."/>
            <person name="Gnerre S."/>
            <person name="Berlin A."/>
            <person name="Heiman D."/>
            <person name="Hepburn T."/>
            <person name="Sykes S."/>
            <person name="Alvarado L."/>
            <person name="Kodira C.D."/>
            <person name="Lander E."/>
            <person name="Galagan J."/>
            <person name="Nusbaum C."/>
            <person name="Birren B."/>
        </authorList>
    </citation>
    <scope>NUCLEOTIDE SEQUENCE [LARGE SCALE GENOMIC DNA]</scope>
    <source>
        <strain evidence="2">VdLs.17 / ATCC MYA-4575 / FGSC 10137</strain>
    </source>
</reference>
<dbReference type="GO" id="GO:0006108">
    <property type="term" value="P:malate metabolic process"/>
    <property type="evidence" value="ECO:0007669"/>
    <property type="project" value="TreeGrafter"/>
</dbReference>
<accession>G2X809</accession>
<dbReference type="PANTHER" id="PTHR23406:SF34">
    <property type="entry name" value="NAD-DEPENDENT MALIC ENZYME, MITOCHONDRIAL"/>
    <property type="match status" value="1"/>
</dbReference>
<organism evidence="1 2">
    <name type="scientific">Verticillium dahliae (strain VdLs.17 / ATCC MYA-4575 / FGSC 10137)</name>
    <name type="common">Verticillium wilt</name>
    <dbReference type="NCBI Taxonomy" id="498257"/>
    <lineage>
        <taxon>Eukaryota</taxon>
        <taxon>Fungi</taxon>
        <taxon>Dikarya</taxon>
        <taxon>Ascomycota</taxon>
        <taxon>Pezizomycotina</taxon>
        <taxon>Sordariomycetes</taxon>
        <taxon>Hypocreomycetidae</taxon>
        <taxon>Glomerellales</taxon>
        <taxon>Plectosphaerellaceae</taxon>
        <taxon>Verticillium</taxon>
    </lineage>
</organism>
<dbReference type="InterPro" id="IPR046346">
    <property type="entry name" value="Aminoacid_DH-like_N_sf"/>
</dbReference>
<dbReference type="RefSeq" id="XP_009657585.1">
    <property type="nucleotide sequence ID" value="XM_009659290.1"/>
</dbReference>
<evidence type="ECO:0000313" key="2">
    <source>
        <dbReference type="Proteomes" id="UP000001611"/>
    </source>
</evidence>
<dbReference type="Gene3D" id="1.20.1370.30">
    <property type="match status" value="1"/>
</dbReference>